<organism evidence="1">
    <name type="scientific">Culicoides sonorensis</name>
    <name type="common">Biting midge</name>
    <dbReference type="NCBI Taxonomy" id="179676"/>
    <lineage>
        <taxon>Eukaryota</taxon>
        <taxon>Metazoa</taxon>
        <taxon>Ecdysozoa</taxon>
        <taxon>Arthropoda</taxon>
        <taxon>Hexapoda</taxon>
        <taxon>Insecta</taxon>
        <taxon>Pterygota</taxon>
        <taxon>Neoptera</taxon>
        <taxon>Endopterygota</taxon>
        <taxon>Diptera</taxon>
        <taxon>Nematocera</taxon>
        <taxon>Chironomoidea</taxon>
        <taxon>Ceratopogonidae</taxon>
        <taxon>Ceratopogoninae</taxon>
        <taxon>Culicoides</taxon>
        <taxon>Monoculicoides</taxon>
    </lineage>
</organism>
<name>A0A336MDG2_CULSO</name>
<sequence>MLHTCYKPQQIYNNNNNNSNNNLKKSGKLLNIIILNTIQKKRIQEAREFHIKRFEFAIVLKNKSLEEKIRKIVAPSVLCAELTEKTIVNTKRFSFIAFNAI</sequence>
<proteinExistence type="predicted"/>
<accession>A0A336MDG2</accession>
<dbReference type="AlphaFoldDB" id="A0A336MDG2"/>
<evidence type="ECO:0000313" key="1">
    <source>
        <dbReference type="EMBL" id="SSX28276.1"/>
    </source>
</evidence>
<dbReference type="VEuPathDB" id="VectorBase:CSON015455"/>
<reference evidence="1" key="1">
    <citation type="submission" date="2018-07" db="EMBL/GenBank/DDBJ databases">
        <authorList>
            <person name="Quirk P.G."/>
            <person name="Krulwich T.A."/>
        </authorList>
    </citation>
    <scope>NUCLEOTIDE SEQUENCE</scope>
</reference>
<gene>
    <name evidence="1" type="primary">CSON015455</name>
</gene>
<protein>
    <submittedName>
        <fullName evidence="1">CSON015455 protein</fullName>
    </submittedName>
</protein>
<dbReference type="EMBL" id="UFQT01000982">
    <property type="protein sequence ID" value="SSX28276.1"/>
    <property type="molecule type" value="Genomic_DNA"/>
</dbReference>